<protein>
    <submittedName>
        <fullName evidence="1">Uncharacterized protein</fullName>
    </submittedName>
</protein>
<proteinExistence type="predicted"/>
<organism evidence="1 2">
    <name type="scientific">Bacillus thuringiensis</name>
    <dbReference type="NCBI Taxonomy" id="1428"/>
    <lineage>
        <taxon>Bacteria</taxon>
        <taxon>Bacillati</taxon>
        <taxon>Bacillota</taxon>
        <taxon>Bacilli</taxon>
        <taxon>Bacillales</taxon>
        <taxon>Bacillaceae</taxon>
        <taxon>Bacillus</taxon>
        <taxon>Bacillus cereus group</taxon>
    </lineage>
</organism>
<dbReference type="Proteomes" id="UP000219897">
    <property type="component" value="Unassembled WGS sequence"/>
</dbReference>
<gene>
    <name evidence="1" type="ORF">CN495_17030</name>
</gene>
<evidence type="ECO:0000313" key="1">
    <source>
        <dbReference type="EMBL" id="PER51981.1"/>
    </source>
</evidence>
<accession>A0ABD6S820</accession>
<reference evidence="1 2" key="1">
    <citation type="submission" date="2017-09" db="EMBL/GenBank/DDBJ databases">
        <title>Large-scale bioinformatics analysis of Bacillus genomes uncovers conserved roles of natural products in bacterial physiology.</title>
        <authorList>
            <consortium name="Agbiome Team Llc"/>
            <person name="Bleich R.M."/>
            <person name="Kirk G.J."/>
            <person name="Santa Maria K.C."/>
            <person name="Allen S.E."/>
            <person name="Farag S."/>
            <person name="Shank E.A."/>
            <person name="Bowers A."/>
        </authorList>
    </citation>
    <scope>NUCLEOTIDE SEQUENCE [LARGE SCALE GENOMIC DNA]</scope>
    <source>
        <strain evidence="1 2">AFS005140</strain>
    </source>
</reference>
<evidence type="ECO:0000313" key="2">
    <source>
        <dbReference type="Proteomes" id="UP000219897"/>
    </source>
</evidence>
<sequence>MEFPINVFKLNKDLLIQENQQKVYIKNFYEKSIDIDAKLISEIRKKFIKREGHILDEANVIYLTKNHVFKTNEQALDIIKLIYPQEEKEKNLDPKIEALLKVSGSVHIEFNHSKIKKIERLKKYSHVAINPIYCKENSLYESTNKNFIGIACFNSIFCKQLISNYNLKKIENGYSLVVNINSQQKKFFEKTKENVLFLFVKFVLENYYSYNQIGIGRNSVEAIKDFELKEQKEINMYSICKDTISQALGIVLVRGREL</sequence>
<dbReference type="EMBL" id="NTYF01000058">
    <property type="protein sequence ID" value="PER51981.1"/>
    <property type="molecule type" value="Genomic_DNA"/>
</dbReference>
<dbReference type="AlphaFoldDB" id="A0ABD6S820"/>
<dbReference type="RefSeq" id="WP_098222529.1">
    <property type="nucleotide sequence ID" value="NZ_NTVJ01000058.1"/>
</dbReference>
<name>A0ABD6S820_BACTU</name>
<comment type="caution">
    <text evidence="1">The sequence shown here is derived from an EMBL/GenBank/DDBJ whole genome shotgun (WGS) entry which is preliminary data.</text>
</comment>